<name>A0A2G5TBI1_9PELO</name>
<dbReference type="AlphaFoldDB" id="A0A2G5TBI1"/>
<reference evidence="3" key="1">
    <citation type="submission" date="2017-10" db="EMBL/GenBank/DDBJ databases">
        <title>Rapid genome shrinkage in a self-fertile nematode reveals novel sperm competition proteins.</title>
        <authorList>
            <person name="Yin D."/>
            <person name="Schwarz E.M."/>
            <person name="Thomas C.G."/>
            <person name="Felde R.L."/>
            <person name="Korf I.F."/>
            <person name="Cutter A.D."/>
            <person name="Schartner C.M."/>
            <person name="Ralston E.J."/>
            <person name="Meyer B.J."/>
            <person name="Haag E.S."/>
        </authorList>
    </citation>
    <scope>NUCLEOTIDE SEQUENCE [LARGE SCALE GENOMIC DNA]</scope>
    <source>
        <strain evidence="3">JU1422</strain>
    </source>
</reference>
<dbReference type="Proteomes" id="UP000230233">
    <property type="component" value="Chromosome V"/>
</dbReference>
<gene>
    <name evidence="2" type="primary">Cnig_chr_V.g17935</name>
    <name evidence="2" type="ORF">B9Z55_017935</name>
</gene>
<proteinExistence type="predicted"/>
<dbReference type="EMBL" id="PDUG01000005">
    <property type="protein sequence ID" value="PIC24724.1"/>
    <property type="molecule type" value="Genomic_DNA"/>
</dbReference>
<organism evidence="2 3">
    <name type="scientific">Caenorhabditis nigoni</name>
    <dbReference type="NCBI Taxonomy" id="1611254"/>
    <lineage>
        <taxon>Eukaryota</taxon>
        <taxon>Metazoa</taxon>
        <taxon>Ecdysozoa</taxon>
        <taxon>Nematoda</taxon>
        <taxon>Chromadorea</taxon>
        <taxon>Rhabditida</taxon>
        <taxon>Rhabditina</taxon>
        <taxon>Rhabditomorpha</taxon>
        <taxon>Rhabditoidea</taxon>
        <taxon>Rhabditidae</taxon>
        <taxon>Peloderinae</taxon>
        <taxon>Caenorhabditis</taxon>
    </lineage>
</organism>
<accession>A0A2G5TBI1</accession>
<comment type="caution">
    <text evidence="2">The sequence shown here is derived from an EMBL/GenBank/DDBJ whole genome shotgun (WGS) entry which is preliminary data.</text>
</comment>
<dbReference type="InterPro" id="IPR005098">
    <property type="entry name" value="DUF281"/>
</dbReference>
<evidence type="ECO:0000313" key="2">
    <source>
        <dbReference type="EMBL" id="PIC24724.1"/>
    </source>
</evidence>
<dbReference type="Pfam" id="PF03436">
    <property type="entry name" value="DUF281"/>
    <property type="match status" value="1"/>
</dbReference>
<sequence length="88" mass="9631">MDGPSRCRDCDMSKVAPLMMPENTIDEIIDGCKATTVKCKRTDNQICDVITVQAQSAEGLYAVEQRADASEVSRGFGCPAQGYFTVYE</sequence>
<feature type="domain" description="DUF281" evidence="1">
    <location>
        <begin position="30"/>
        <end position="78"/>
    </location>
</feature>
<evidence type="ECO:0000259" key="1">
    <source>
        <dbReference type="Pfam" id="PF03436"/>
    </source>
</evidence>
<evidence type="ECO:0000313" key="3">
    <source>
        <dbReference type="Proteomes" id="UP000230233"/>
    </source>
</evidence>
<protein>
    <recommendedName>
        <fullName evidence="1">DUF281 domain-containing protein</fullName>
    </recommendedName>
</protein>
<keyword evidence="3" id="KW-1185">Reference proteome</keyword>